<protein>
    <submittedName>
        <fullName evidence="2">Uncharacterized protein</fullName>
    </submittedName>
</protein>
<dbReference type="AlphaFoldDB" id="B3TAX9"/>
<accession>B3TAX9</accession>
<name>B3TAX9_9ARCH</name>
<reference evidence="2" key="1">
    <citation type="journal article" date="2008" name="ISME J.">
        <title>Genomic patterns of recombination, clonal divergence and environment in marine microbial populations.</title>
        <authorList>
            <person name="Konstantinidis K.T."/>
            <person name="Delong E.F."/>
        </authorList>
    </citation>
    <scope>NUCLEOTIDE SEQUENCE</scope>
</reference>
<keyword evidence="1" id="KW-0472">Membrane</keyword>
<sequence>MLVRKKHVFGIICVAIISVVIIFGNQINPEYIDSDQLIDISDVFHVRLADPELYENGVYHKSFVLENGVYEFRFTPNGDSPRSLSITLIGDSILFYEDFVLKGTPHETDISLYYTWDYEGVKKIQVFEDQQVDIKINPNGNLVGPVSVELIPTK</sequence>
<dbReference type="EMBL" id="EU016657">
    <property type="protein sequence ID" value="ABZ09738.1"/>
    <property type="molecule type" value="Genomic_DNA"/>
</dbReference>
<keyword evidence="1" id="KW-0812">Transmembrane</keyword>
<organism evidence="2">
    <name type="scientific">uncultured marine crenarchaeote HF4000_APKG8I13</name>
    <dbReference type="NCBI Taxonomy" id="455606"/>
    <lineage>
        <taxon>Archaea</taxon>
        <taxon>Nitrososphaerota</taxon>
        <taxon>Nitrososphaeria</taxon>
        <taxon>Nitrosopumilales</taxon>
        <taxon>environmental samples</taxon>
    </lineage>
</organism>
<feature type="transmembrane region" description="Helical" evidence="1">
    <location>
        <begin position="7"/>
        <end position="24"/>
    </location>
</feature>
<gene>
    <name evidence="2" type="ORF">ALOHA_HF4000APKG8I13ctg1g7</name>
</gene>
<evidence type="ECO:0000313" key="2">
    <source>
        <dbReference type="EMBL" id="ABZ09738.1"/>
    </source>
</evidence>
<proteinExistence type="predicted"/>
<evidence type="ECO:0000256" key="1">
    <source>
        <dbReference type="SAM" id="Phobius"/>
    </source>
</evidence>
<keyword evidence="1" id="KW-1133">Transmembrane helix</keyword>